<evidence type="ECO:0000256" key="1">
    <source>
        <dbReference type="SAM" id="SignalP"/>
    </source>
</evidence>
<feature type="chain" id="PRO_5014720924" evidence="1">
    <location>
        <begin position="31"/>
        <end position="119"/>
    </location>
</feature>
<feature type="signal peptide" evidence="1">
    <location>
        <begin position="1"/>
        <end position="30"/>
    </location>
</feature>
<evidence type="ECO:0000313" key="2">
    <source>
        <dbReference type="EMBL" id="MBW72730.1"/>
    </source>
</evidence>
<accession>A0A2M4D586</accession>
<organism evidence="2">
    <name type="scientific">Anopheles darlingi</name>
    <name type="common">Mosquito</name>
    <dbReference type="NCBI Taxonomy" id="43151"/>
    <lineage>
        <taxon>Eukaryota</taxon>
        <taxon>Metazoa</taxon>
        <taxon>Ecdysozoa</taxon>
        <taxon>Arthropoda</taxon>
        <taxon>Hexapoda</taxon>
        <taxon>Insecta</taxon>
        <taxon>Pterygota</taxon>
        <taxon>Neoptera</taxon>
        <taxon>Endopterygota</taxon>
        <taxon>Diptera</taxon>
        <taxon>Nematocera</taxon>
        <taxon>Culicoidea</taxon>
        <taxon>Culicidae</taxon>
        <taxon>Anophelinae</taxon>
        <taxon>Anopheles</taxon>
    </lineage>
</organism>
<protein>
    <submittedName>
        <fullName evidence="2">Putative secreted protein</fullName>
    </submittedName>
</protein>
<keyword evidence="1" id="KW-0732">Signal</keyword>
<sequence length="119" mass="13597">MAWLSRYLCLTHIVFLLYQFLVMCSKLIQALTVCERCFTSGIYLIFIHQHRVVAFLNLKHGLGSFVCTIFTNHFVQNYGRTDGASMRPCSAYAAETWSLAATVFAVQEFRVDTGCKTWP</sequence>
<dbReference type="AlphaFoldDB" id="A0A2M4D586"/>
<proteinExistence type="predicted"/>
<name>A0A2M4D586_ANODA</name>
<reference evidence="2" key="1">
    <citation type="submission" date="2018-01" db="EMBL/GenBank/DDBJ databases">
        <title>An insight into the sialome of Amazonian anophelines.</title>
        <authorList>
            <person name="Ribeiro J.M."/>
            <person name="Scarpassa V."/>
            <person name="Calvo E."/>
        </authorList>
    </citation>
    <scope>NUCLEOTIDE SEQUENCE</scope>
</reference>
<dbReference type="EMBL" id="GGFL01008552">
    <property type="protein sequence ID" value="MBW72730.1"/>
    <property type="molecule type" value="Transcribed_RNA"/>
</dbReference>